<dbReference type="EMBL" id="CP055263">
    <property type="protein sequence ID" value="QNF30986.1"/>
    <property type="molecule type" value="Genomic_DNA"/>
</dbReference>
<dbReference type="PROSITE" id="PS50887">
    <property type="entry name" value="GGDEF"/>
    <property type="match status" value="1"/>
</dbReference>
<keyword evidence="3" id="KW-1185">Reference proteome</keyword>
<protein>
    <submittedName>
        <fullName evidence="2">Diguanylate cyclase</fullName>
    </submittedName>
</protein>
<dbReference type="SUPFAM" id="SSF55073">
    <property type="entry name" value="Nucleotide cyclase"/>
    <property type="match status" value="1"/>
</dbReference>
<dbReference type="Proteomes" id="UP000515490">
    <property type="component" value="Chromosome"/>
</dbReference>
<gene>
    <name evidence="2" type="ORF">HUW50_15580</name>
</gene>
<dbReference type="InterPro" id="IPR029787">
    <property type="entry name" value="Nucleotide_cyclase"/>
</dbReference>
<proteinExistence type="predicted"/>
<organism evidence="2 3">
    <name type="scientific">Metabacillus elymi</name>
    <dbReference type="NCBI Taxonomy" id="2745198"/>
    <lineage>
        <taxon>Bacteria</taxon>
        <taxon>Bacillati</taxon>
        <taxon>Bacillota</taxon>
        <taxon>Bacilli</taxon>
        <taxon>Bacillales</taxon>
        <taxon>Bacillaceae</taxon>
        <taxon>Metabacillus</taxon>
    </lineage>
</organism>
<evidence type="ECO:0000313" key="2">
    <source>
        <dbReference type="EMBL" id="QNF30986.1"/>
    </source>
</evidence>
<reference evidence="2 3" key="1">
    <citation type="submission" date="2020-06" db="EMBL/GenBank/DDBJ databases">
        <title>Metabacillus dokdonensis sp. nov., isolated from the rhizosphere of Elymus tsukushiensis, a plant native to the Dokdo Islands, Republic of Korea.</title>
        <authorList>
            <person name="Lee S.Y."/>
            <person name="Hwang Y.J."/>
            <person name="Son J.S."/>
            <person name="Ghim S.Y."/>
        </authorList>
    </citation>
    <scope>NUCLEOTIDE SEQUENCE [LARGE SCALE GENOMIC DNA]</scope>
    <source>
        <strain evidence="2 3">KUDC1714</strain>
    </source>
</reference>
<accession>A0ABX6SGG5</accession>
<name>A0ABX6SGG5_9BACI</name>
<dbReference type="Gene3D" id="3.30.70.270">
    <property type="match status" value="1"/>
</dbReference>
<evidence type="ECO:0000259" key="1">
    <source>
        <dbReference type="PROSITE" id="PS50887"/>
    </source>
</evidence>
<dbReference type="NCBIfam" id="TIGR00254">
    <property type="entry name" value="GGDEF"/>
    <property type="match status" value="1"/>
</dbReference>
<dbReference type="Pfam" id="PF00990">
    <property type="entry name" value="GGDEF"/>
    <property type="match status" value="1"/>
</dbReference>
<sequence length="64" mass="7090">MQEAVKYANIAHKGSKISNYLTLSIGVTKLIVTPMNNPADLIIEADKALYDAKRNGRNRFNVQA</sequence>
<feature type="domain" description="GGDEF" evidence="1">
    <location>
        <begin position="1"/>
        <end position="64"/>
    </location>
</feature>
<dbReference type="InterPro" id="IPR043128">
    <property type="entry name" value="Rev_trsase/Diguanyl_cyclase"/>
</dbReference>
<evidence type="ECO:0000313" key="3">
    <source>
        <dbReference type="Proteomes" id="UP000515490"/>
    </source>
</evidence>
<dbReference type="InterPro" id="IPR000160">
    <property type="entry name" value="GGDEF_dom"/>
</dbReference>